<dbReference type="Gene3D" id="2.40.30.170">
    <property type="match status" value="1"/>
</dbReference>
<protein>
    <submittedName>
        <fullName evidence="4">p-hydroxybenzoic acid efflux pump subunit AaeA</fullName>
    </submittedName>
</protein>
<organism evidence="4 5">
    <name type="scientific">Vibrio marisflavi CECT 7928</name>
    <dbReference type="NCBI Taxonomy" id="634439"/>
    <lineage>
        <taxon>Bacteria</taxon>
        <taxon>Pseudomonadati</taxon>
        <taxon>Pseudomonadota</taxon>
        <taxon>Gammaproteobacteria</taxon>
        <taxon>Vibrionales</taxon>
        <taxon>Vibrionaceae</taxon>
        <taxon>Vibrio</taxon>
    </lineage>
</organism>
<evidence type="ECO:0000313" key="5">
    <source>
        <dbReference type="Proteomes" id="UP000838748"/>
    </source>
</evidence>
<accession>A0ABM9A2M2</accession>
<dbReference type="Gene3D" id="2.40.50.100">
    <property type="match status" value="2"/>
</dbReference>
<evidence type="ECO:0000256" key="1">
    <source>
        <dbReference type="ARBA" id="ARBA00009477"/>
    </source>
</evidence>
<comment type="caution">
    <text evidence="4">The sequence shown here is derived from an EMBL/GenBank/DDBJ whole genome shotgun (WGS) entry which is preliminary data.</text>
</comment>
<keyword evidence="2" id="KW-0472">Membrane</keyword>
<evidence type="ECO:0000259" key="3">
    <source>
        <dbReference type="Pfam" id="PF25973"/>
    </source>
</evidence>
<sequence length="365" mass="39290">MILSRIGGLFSSRPWLVSIVIVVLLGLWLGLGSLKSEEILKQPQPVSNKAPLAKVVYQSFQAQPTFKVLELYGRTAPNKQAKISAEYPGSVVGLKVKKGDSVKKGQVIAQIDKADLAIQLAKAKAMLKVREKEFIASKSLRNRGLQGEVAFFTAEAALVDAKADMESAKRNLANTEVRAPFDGVVDDLPVELGDYVAIGDPVAHLIDINPLVIEADVSERYIQFIKPKLQARVTFVDGSKVSGFVRYVSKVSSTSTNTFPVDIEVDNHAQKIPAGVSSEVELNLVQTPAIKITPAMLALDKDGNLGVKILKNSHVQFVPIDLVKAEQDGVWLAGLGDSADIITVGQGFVRDGDAVIAVKSDSIKP</sequence>
<dbReference type="PANTHER" id="PTHR30469:SF29">
    <property type="entry name" value="BLR2860 PROTEIN"/>
    <property type="match status" value="1"/>
</dbReference>
<proteinExistence type="inferred from homology"/>
<keyword evidence="2" id="KW-1133">Transmembrane helix</keyword>
<dbReference type="PANTHER" id="PTHR30469">
    <property type="entry name" value="MULTIDRUG RESISTANCE PROTEIN MDTA"/>
    <property type="match status" value="1"/>
</dbReference>
<keyword evidence="5" id="KW-1185">Reference proteome</keyword>
<dbReference type="InterPro" id="IPR058647">
    <property type="entry name" value="BSH_CzcB-like"/>
</dbReference>
<name>A0ABM9A2M2_9VIBR</name>
<dbReference type="Pfam" id="PF25973">
    <property type="entry name" value="BSH_CzcB"/>
    <property type="match status" value="1"/>
</dbReference>
<keyword evidence="2" id="KW-0812">Transmembrane</keyword>
<dbReference type="SUPFAM" id="SSF111369">
    <property type="entry name" value="HlyD-like secretion proteins"/>
    <property type="match status" value="1"/>
</dbReference>
<dbReference type="EMBL" id="CAKLDM010000002">
    <property type="protein sequence ID" value="CAH0538725.1"/>
    <property type="molecule type" value="Genomic_DNA"/>
</dbReference>
<feature type="domain" description="CzcB-like barrel-sandwich hybrid" evidence="3">
    <location>
        <begin position="80"/>
        <end position="198"/>
    </location>
</feature>
<dbReference type="InterPro" id="IPR006143">
    <property type="entry name" value="RND_pump_MFP"/>
</dbReference>
<comment type="similarity">
    <text evidence="1">Belongs to the membrane fusion protein (MFP) (TC 8.A.1) family.</text>
</comment>
<gene>
    <name evidence="4" type="primary">aaeA_1</name>
    <name evidence="4" type="ORF">VMF7928_01612</name>
</gene>
<dbReference type="RefSeq" id="WP_237360960.1">
    <property type="nucleotide sequence ID" value="NZ_CAKLDM010000002.1"/>
</dbReference>
<evidence type="ECO:0000256" key="2">
    <source>
        <dbReference type="SAM" id="Phobius"/>
    </source>
</evidence>
<reference evidence="4" key="1">
    <citation type="submission" date="2021-11" db="EMBL/GenBank/DDBJ databases">
        <authorList>
            <person name="Rodrigo-Torres L."/>
            <person name="Arahal R. D."/>
            <person name="Lucena T."/>
        </authorList>
    </citation>
    <scope>NUCLEOTIDE SEQUENCE</scope>
    <source>
        <strain evidence="4">CECT 7928</strain>
    </source>
</reference>
<dbReference type="NCBIfam" id="TIGR01730">
    <property type="entry name" value="RND_mfp"/>
    <property type="match status" value="1"/>
</dbReference>
<feature type="transmembrane region" description="Helical" evidence="2">
    <location>
        <begin position="15"/>
        <end position="34"/>
    </location>
</feature>
<evidence type="ECO:0000313" key="4">
    <source>
        <dbReference type="EMBL" id="CAH0538725.1"/>
    </source>
</evidence>
<dbReference type="Proteomes" id="UP000838748">
    <property type="component" value="Unassembled WGS sequence"/>
</dbReference>